<name>A0A9P7RUK6_9AGAR</name>
<dbReference type="EMBL" id="CM032187">
    <property type="protein sequence ID" value="KAG7090071.1"/>
    <property type="molecule type" value="Genomic_DNA"/>
</dbReference>
<dbReference type="AlphaFoldDB" id="A0A9P7RUK6"/>
<evidence type="ECO:0000256" key="1">
    <source>
        <dbReference type="SAM" id="MobiDB-lite"/>
    </source>
</evidence>
<feature type="region of interest" description="Disordered" evidence="1">
    <location>
        <begin position="272"/>
        <end position="339"/>
    </location>
</feature>
<feature type="region of interest" description="Disordered" evidence="1">
    <location>
        <begin position="1"/>
        <end position="73"/>
    </location>
</feature>
<feature type="compositionally biased region" description="Low complexity" evidence="1">
    <location>
        <begin position="170"/>
        <end position="189"/>
    </location>
</feature>
<keyword evidence="3" id="KW-1185">Reference proteome</keyword>
<evidence type="ECO:0000313" key="2">
    <source>
        <dbReference type="EMBL" id="KAG7090071.1"/>
    </source>
</evidence>
<reference evidence="2" key="1">
    <citation type="journal article" date="2021" name="Genome Biol. Evol.">
        <title>The assembled and annotated genome of the fairy-ring fungus Marasmius oreades.</title>
        <authorList>
            <person name="Hiltunen M."/>
            <person name="Ament-Velasquez S.L."/>
            <person name="Johannesson H."/>
        </authorList>
    </citation>
    <scope>NUCLEOTIDE SEQUENCE</scope>
    <source>
        <strain evidence="2">03SP1</strain>
    </source>
</reference>
<comment type="caution">
    <text evidence="2">The sequence shown here is derived from an EMBL/GenBank/DDBJ whole genome shotgun (WGS) entry which is preliminary data.</text>
</comment>
<proteinExistence type="predicted"/>
<feature type="compositionally biased region" description="Polar residues" evidence="1">
    <location>
        <begin position="1"/>
        <end position="10"/>
    </location>
</feature>
<accession>A0A9P7RUK6</accession>
<feature type="compositionally biased region" description="Basic residues" evidence="1">
    <location>
        <begin position="36"/>
        <end position="49"/>
    </location>
</feature>
<organism evidence="2 3">
    <name type="scientific">Marasmius oreades</name>
    <name type="common">fairy-ring Marasmius</name>
    <dbReference type="NCBI Taxonomy" id="181124"/>
    <lineage>
        <taxon>Eukaryota</taxon>
        <taxon>Fungi</taxon>
        <taxon>Dikarya</taxon>
        <taxon>Basidiomycota</taxon>
        <taxon>Agaricomycotina</taxon>
        <taxon>Agaricomycetes</taxon>
        <taxon>Agaricomycetidae</taxon>
        <taxon>Agaricales</taxon>
        <taxon>Marasmiineae</taxon>
        <taxon>Marasmiaceae</taxon>
        <taxon>Marasmius</taxon>
    </lineage>
</organism>
<dbReference type="RefSeq" id="XP_043006541.1">
    <property type="nucleotide sequence ID" value="XM_043156746.1"/>
</dbReference>
<dbReference type="OrthoDB" id="3257251at2759"/>
<feature type="compositionally biased region" description="Polar residues" evidence="1">
    <location>
        <begin position="316"/>
        <end position="325"/>
    </location>
</feature>
<feature type="compositionally biased region" description="Low complexity" evidence="1">
    <location>
        <begin position="275"/>
        <end position="288"/>
    </location>
</feature>
<evidence type="ECO:0000313" key="3">
    <source>
        <dbReference type="Proteomes" id="UP001049176"/>
    </source>
</evidence>
<feature type="region of interest" description="Disordered" evidence="1">
    <location>
        <begin position="165"/>
        <end position="200"/>
    </location>
</feature>
<dbReference type="KEGG" id="more:E1B28_011688"/>
<feature type="region of interest" description="Disordered" evidence="1">
    <location>
        <begin position="97"/>
        <end position="126"/>
    </location>
</feature>
<sequence length="339" mass="37197">MASPSTTETSPLLIPQTLGKHPRDGDYPDHPGQALKRVKAANSRQRRKRERDEIADGGMGCDIANEHDMFPQSEQQWFQEADGQISADFILPLSELQQPQRPRNSRGHVDPDNLSPGGAVRRERVRAAARERQRKHRALVKERKMKALGFDGVGSEVVQNPAAQAGVSDYHQQQTPQSQQYQQLLQGSGPPQPHNDSAILYPPPVPQIVESSAPGTTGGEVFATTLLLSFSCAPLLKQHLLDSLQMTNEELASLEPLIADAWEQWNAKRQERFDPNQPQSNGSGSSSSTPNAHPAAITNDFRTRFQRSVATPIPFQMTTGASPCSDTLDRSVSEASTSD</sequence>
<gene>
    <name evidence="2" type="ORF">E1B28_011688</name>
</gene>
<dbReference type="Proteomes" id="UP001049176">
    <property type="component" value="Chromosome 7"/>
</dbReference>
<protein>
    <submittedName>
        <fullName evidence="2">Uncharacterized protein</fullName>
    </submittedName>
</protein>
<dbReference type="GeneID" id="66080763"/>